<evidence type="ECO:0000313" key="3">
    <source>
        <dbReference type="Proteomes" id="UP000060016"/>
    </source>
</evidence>
<evidence type="ECO:0000256" key="1">
    <source>
        <dbReference type="SAM" id="MobiDB-lite"/>
    </source>
</evidence>
<dbReference type="EMBL" id="CP012342">
    <property type="protein sequence ID" value="AKV58789.1"/>
    <property type="molecule type" value="Genomic_DNA"/>
</dbReference>
<sequence length="71" mass="8206">MHNRDEKQTPNPRQRRRVKRVADVDYDRTADSPSSGGTSDEERVVDLEGDGVEQLTGREFYENERPPHHGE</sequence>
<dbReference type="STRING" id="156976.AK829_05955"/>
<protein>
    <submittedName>
        <fullName evidence="2">Uncharacterized protein</fullName>
    </submittedName>
</protein>
<keyword evidence="3" id="KW-1185">Reference proteome</keyword>
<proteinExistence type="predicted"/>
<feature type="region of interest" description="Disordered" evidence="1">
    <location>
        <begin position="1"/>
        <end position="71"/>
    </location>
</feature>
<feature type="compositionally biased region" description="Basic and acidic residues" evidence="1">
    <location>
        <begin position="20"/>
        <end position="30"/>
    </location>
</feature>
<gene>
    <name evidence="2" type="ORF">AK829_05955</name>
</gene>
<evidence type="ECO:0000313" key="2">
    <source>
        <dbReference type="EMBL" id="AKV58789.1"/>
    </source>
</evidence>
<accession>A0A0K1RBK9</accession>
<name>A0A0K1RBK9_9CORY</name>
<organism evidence="2 3">
    <name type="scientific">Corynebacterium riegelii</name>
    <dbReference type="NCBI Taxonomy" id="156976"/>
    <lineage>
        <taxon>Bacteria</taxon>
        <taxon>Bacillati</taxon>
        <taxon>Actinomycetota</taxon>
        <taxon>Actinomycetes</taxon>
        <taxon>Mycobacteriales</taxon>
        <taxon>Corynebacteriaceae</taxon>
        <taxon>Corynebacterium</taxon>
    </lineage>
</organism>
<dbReference type="AlphaFoldDB" id="A0A0K1RBK9"/>
<dbReference type="Proteomes" id="UP000060016">
    <property type="component" value="Chromosome"/>
</dbReference>
<dbReference type="PATRIC" id="fig|156976.3.peg.1182"/>
<dbReference type="KEGG" id="crie:AK829_05955"/>
<reference evidence="2 3" key="1">
    <citation type="submission" date="2015-08" db="EMBL/GenBank/DDBJ databases">
        <authorList>
            <person name="Babu N.S."/>
            <person name="Beckwith C.J."/>
            <person name="Beseler K.G."/>
            <person name="Brison A."/>
            <person name="Carone J.V."/>
            <person name="Caskin T.P."/>
            <person name="Diamond M."/>
            <person name="Durham M.E."/>
            <person name="Foxe J.M."/>
            <person name="Go M."/>
            <person name="Henderson B.A."/>
            <person name="Jones I.B."/>
            <person name="McGettigan J.A."/>
            <person name="Micheletti S.J."/>
            <person name="Nasrallah M.E."/>
            <person name="Ortiz D."/>
            <person name="Piller C.R."/>
            <person name="Privatt S.R."/>
            <person name="Schneider S.L."/>
            <person name="Sharp S."/>
            <person name="Smith T.C."/>
            <person name="Stanton J.D."/>
            <person name="Ullery H.E."/>
            <person name="Wilson R.J."/>
            <person name="Serrano M.G."/>
            <person name="Buck G."/>
            <person name="Lee V."/>
            <person name="Wang Y."/>
            <person name="Carvalho R."/>
            <person name="Voegtly L."/>
            <person name="Shi R."/>
            <person name="Duckworth R."/>
            <person name="Johnson A."/>
            <person name="Loviza R."/>
            <person name="Walstead R."/>
            <person name="Shah Z."/>
            <person name="Kiflezghi M."/>
            <person name="Wade K."/>
            <person name="Ball S.L."/>
            <person name="Bradley K.W."/>
            <person name="Asai D.J."/>
            <person name="Bowman C.A."/>
            <person name="Russell D.A."/>
            <person name="Pope W.H."/>
            <person name="Jacobs-Sera D."/>
            <person name="Hendrix R.W."/>
            <person name="Hatfull G.F."/>
        </authorList>
    </citation>
    <scope>NUCLEOTIDE SEQUENCE [LARGE SCALE GENOMIC DNA]</scope>
    <source>
        <strain evidence="2 3">PUDD_83A45</strain>
    </source>
</reference>
<dbReference type="RefSeq" id="WP_052205032.1">
    <property type="nucleotide sequence ID" value="NZ_CP012342.1"/>
</dbReference>
<feature type="compositionally biased region" description="Basic and acidic residues" evidence="1">
    <location>
        <begin position="59"/>
        <end position="71"/>
    </location>
</feature>